<dbReference type="GO" id="GO:0008237">
    <property type="term" value="F:metallopeptidase activity"/>
    <property type="evidence" value="ECO:0007669"/>
    <property type="project" value="UniProtKB-UniRule"/>
</dbReference>
<dbReference type="PRINTS" id="PR00756">
    <property type="entry name" value="ALADIPTASE"/>
</dbReference>
<evidence type="ECO:0000256" key="13">
    <source>
        <dbReference type="NCBIfam" id="TIGR02414"/>
    </source>
</evidence>
<dbReference type="InterPro" id="IPR012779">
    <property type="entry name" value="Peptidase_M1_pepN"/>
</dbReference>
<dbReference type="Pfam" id="PF01433">
    <property type="entry name" value="Peptidase_M1"/>
    <property type="match status" value="1"/>
</dbReference>
<feature type="domain" description="Aminopeptidase N-like N-terminal" evidence="17">
    <location>
        <begin position="35"/>
        <end position="191"/>
    </location>
</feature>
<evidence type="ECO:0000313" key="19">
    <source>
        <dbReference type="Proteomes" id="UP000184339"/>
    </source>
</evidence>
<evidence type="ECO:0000259" key="16">
    <source>
        <dbReference type="Pfam" id="PF17432"/>
    </source>
</evidence>
<comment type="function">
    <text evidence="12">Aminopeptidase N is involved in the degradation of intracellular peptides generated by protein breakdown during normal growth as well as in response to nutrient starvation.</text>
</comment>
<dbReference type="RefSeq" id="WP_072789878.1">
    <property type="nucleotide sequence ID" value="NZ_FRCX01000018.1"/>
</dbReference>
<dbReference type="NCBIfam" id="TIGR02414">
    <property type="entry name" value="pepN_proteo"/>
    <property type="match status" value="1"/>
</dbReference>
<comment type="catalytic activity">
    <reaction evidence="1">
        <text>Release of an N-terminal amino acid, Xaa-|-Yaa- from a peptide, amide or arylamide. Xaa is preferably Ala, but may be most amino acids including Pro (slow action). When a terminal hydrophobic residue is followed by a prolyl residue, the two may be released as an intact Xaa-Pro dipeptide.</text>
        <dbReference type="EC" id="3.4.11.2"/>
    </reaction>
</comment>
<dbReference type="FunFam" id="1.10.390.10:FF:000002">
    <property type="entry name" value="Aminopeptidase N"/>
    <property type="match status" value="1"/>
</dbReference>
<keyword evidence="11" id="KW-0482">Metalloprotease</keyword>
<evidence type="ECO:0000256" key="10">
    <source>
        <dbReference type="ARBA" id="ARBA00022833"/>
    </source>
</evidence>
<dbReference type="Gene3D" id="1.10.390.10">
    <property type="entry name" value="Neutral Protease Domain 2"/>
    <property type="match status" value="1"/>
</dbReference>
<feature type="domain" description="Peptidase M1 alanyl aminopeptidase Ig-like fold" evidence="15">
    <location>
        <begin position="453"/>
        <end position="554"/>
    </location>
</feature>
<name>A0A1M7RBY5_9BURK</name>
<dbReference type="FunFam" id="3.30.2010.30:FF:000002">
    <property type="entry name" value="Putative aminopeptidase N"/>
    <property type="match status" value="1"/>
</dbReference>
<evidence type="ECO:0000259" key="15">
    <source>
        <dbReference type="Pfam" id="PF11940"/>
    </source>
</evidence>
<dbReference type="Pfam" id="PF17900">
    <property type="entry name" value="Peptidase_M1_N"/>
    <property type="match status" value="1"/>
</dbReference>
<accession>A0A1M7RBY5</accession>
<dbReference type="Pfam" id="PF11940">
    <property type="entry name" value="DUF3458"/>
    <property type="match status" value="1"/>
</dbReference>
<dbReference type="FunFam" id="2.60.40.1840:FF:000001">
    <property type="entry name" value="Aminopeptidase N"/>
    <property type="match status" value="1"/>
</dbReference>
<feature type="domain" description="Peptidase M1 alanyl aminopeptidase C-terminal" evidence="16">
    <location>
        <begin position="557"/>
        <end position="879"/>
    </location>
</feature>
<keyword evidence="6 18" id="KW-0031">Aminopeptidase</keyword>
<dbReference type="InterPro" id="IPR027268">
    <property type="entry name" value="Peptidase_M4/M1_CTD_sf"/>
</dbReference>
<evidence type="ECO:0000256" key="2">
    <source>
        <dbReference type="ARBA" id="ARBA00001947"/>
    </source>
</evidence>
<dbReference type="InterPro" id="IPR038438">
    <property type="entry name" value="PepN_Ig-like_sf"/>
</dbReference>
<sequence>MRTDSSPTTIFRKDYTPPAYLVDTVELGFDLAPARTIVANRITLRQNPASKSHDIVLHGEEIELVQVRLNGKLLGNADYDLSASTLTIPDAPADVVLEIETLCAPVENTTLSGLYVSNGNFFTQCEAEGFRRITFFPDRPDVMAKYTVMLRADKAAYPVLLSNGNLIEEGDLDDGRHYAKWEDPFKKPSYLFALVAARLVCQEEQFTLADGREVLLQVWVEEGNLDKTDYAMQSLKNSIRWDEERFGLELDLDRFMIVAVGDFNMGAMENKGLNIFNTKFVLANPRTATDIDYAGIEAVVGHEYFHNWTGNRVTCRDWFQLSLKEGLTVFRDQEFSADMIGTDSGRAVTRIDQVRTLRQAQFPEDAGPMSHPVRPDSFVEINNFYTVTVYEKGAEVVRMYQTLLGRDGFRKGMDLYFERHDGQAVECDDFRAAMADANQRDLTQFERWYSQAGTPVVSARTRYDAVKRNFDIILSQRVQADQQPFHIPVAVGLLDANGKDLPLTLENGKHAKGATTVVLELTEQEQIFRFRNVDDRPTPSILRDFSAPVILEYDYTDDELLHLFSHDSDPVNRWEAGQRLAMERLLKLTAQVAAHGDAHLKLDNTFINAMRAVLTDDTLDPAFRELALILPSETIIAEQMDVVDPQAIHTARQFMRRTIGAALKTELLAQYHANQTPGDYSPDALSAGKRALKNLCLSYLMVAPELAELKLAQQQFENATNMTDRSAALVAMIHSGAEAGPYLKAFYNDFDNEALVIDKWFAMQASAPTTNVAAIRKLMEHPAFTLKTPNRARSLIFNFTGANPSQFHAADGSAYEFWAEYVIKLDAINPQVAARLARAMDRWRRYAPALQAKMKQALEKVAARKLSNDVSEVITKALAN</sequence>
<evidence type="ECO:0000256" key="9">
    <source>
        <dbReference type="ARBA" id="ARBA00022801"/>
    </source>
</evidence>
<comment type="cofactor">
    <cofactor evidence="2">
        <name>Zn(2+)</name>
        <dbReference type="ChEBI" id="CHEBI:29105"/>
    </cofactor>
</comment>
<dbReference type="GO" id="GO:0016285">
    <property type="term" value="F:alanyl aminopeptidase activity"/>
    <property type="evidence" value="ECO:0007669"/>
    <property type="project" value="UniProtKB-EC"/>
</dbReference>
<evidence type="ECO:0000259" key="14">
    <source>
        <dbReference type="Pfam" id="PF01433"/>
    </source>
</evidence>
<organism evidence="18 19">
    <name type="scientific">Duganella sacchari</name>
    <dbReference type="NCBI Taxonomy" id="551987"/>
    <lineage>
        <taxon>Bacteria</taxon>
        <taxon>Pseudomonadati</taxon>
        <taxon>Pseudomonadota</taxon>
        <taxon>Betaproteobacteria</taxon>
        <taxon>Burkholderiales</taxon>
        <taxon>Oxalobacteraceae</taxon>
        <taxon>Telluria group</taxon>
        <taxon>Duganella</taxon>
    </lineage>
</organism>
<keyword evidence="9" id="KW-0378">Hydrolase</keyword>
<dbReference type="Gene3D" id="1.25.50.10">
    <property type="entry name" value="Peptidase M1, alanyl aminopeptidase, C-terminal domain"/>
    <property type="match status" value="1"/>
</dbReference>
<dbReference type="CDD" id="cd09600">
    <property type="entry name" value="M1_APN"/>
    <property type="match status" value="1"/>
</dbReference>
<gene>
    <name evidence="18" type="ORF">SAMN05192549_11842</name>
</gene>
<evidence type="ECO:0000256" key="4">
    <source>
        <dbReference type="ARBA" id="ARBA00012564"/>
    </source>
</evidence>
<keyword evidence="19" id="KW-1185">Reference proteome</keyword>
<reference evidence="19" key="1">
    <citation type="submission" date="2016-11" db="EMBL/GenBank/DDBJ databases">
        <authorList>
            <person name="Varghese N."/>
            <person name="Submissions S."/>
        </authorList>
    </citation>
    <scope>NUCLEOTIDE SEQUENCE [LARGE SCALE GENOMIC DNA]</scope>
    <source>
        <strain evidence="19">Sac-22</strain>
    </source>
</reference>
<dbReference type="GO" id="GO:0006508">
    <property type="term" value="P:proteolysis"/>
    <property type="evidence" value="ECO:0007669"/>
    <property type="project" value="UniProtKB-UniRule"/>
</dbReference>
<evidence type="ECO:0000256" key="8">
    <source>
        <dbReference type="ARBA" id="ARBA00022723"/>
    </source>
</evidence>
<dbReference type="STRING" id="551987.SAMN05192549_11842"/>
<dbReference type="Gene3D" id="2.60.40.1840">
    <property type="match status" value="1"/>
</dbReference>
<dbReference type="InterPro" id="IPR035414">
    <property type="entry name" value="Peptidase_M1_pepN_Ig-like"/>
</dbReference>
<dbReference type="InterPro" id="IPR042097">
    <property type="entry name" value="Aminopeptidase_N-like_N_sf"/>
</dbReference>
<evidence type="ECO:0000256" key="3">
    <source>
        <dbReference type="ARBA" id="ARBA00010136"/>
    </source>
</evidence>
<dbReference type="Proteomes" id="UP000184339">
    <property type="component" value="Unassembled WGS sequence"/>
</dbReference>
<dbReference type="Gene3D" id="3.30.2010.30">
    <property type="match status" value="1"/>
</dbReference>
<feature type="domain" description="Peptidase M1 membrane alanine aminopeptidase" evidence="14">
    <location>
        <begin position="230"/>
        <end position="448"/>
    </location>
</feature>
<dbReference type="InterPro" id="IPR024601">
    <property type="entry name" value="Peptidase_M1_pepN_C"/>
</dbReference>
<dbReference type="InterPro" id="IPR001930">
    <property type="entry name" value="Peptidase_M1"/>
</dbReference>
<dbReference type="PANTHER" id="PTHR46322:SF1">
    <property type="entry name" value="PUROMYCIN-SENSITIVE AMINOPEPTIDASE"/>
    <property type="match status" value="1"/>
</dbReference>
<dbReference type="SUPFAM" id="SSF63737">
    <property type="entry name" value="Leukotriene A4 hydrolase N-terminal domain"/>
    <property type="match status" value="1"/>
</dbReference>
<evidence type="ECO:0000313" key="18">
    <source>
        <dbReference type="EMBL" id="SHN43726.1"/>
    </source>
</evidence>
<evidence type="ECO:0000256" key="7">
    <source>
        <dbReference type="ARBA" id="ARBA00022670"/>
    </source>
</evidence>
<protein>
    <recommendedName>
        <fullName evidence="5 13">Aminopeptidase N</fullName>
        <ecNumber evidence="4 13">3.4.11.2</ecNumber>
    </recommendedName>
</protein>
<dbReference type="Gene3D" id="2.60.40.1730">
    <property type="entry name" value="tricorn interacting facor f3 domain"/>
    <property type="match status" value="1"/>
</dbReference>
<keyword evidence="8" id="KW-0479">Metal-binding</keyword>
<dbReference type="OrthoDB" id="100605at2"/>
<dbReference type="InterPro" id="IPR037144">
    <property type="entry name" value="Peptidase_M1_pepN_C_sf"/>
</dbReference>
<dbReference type="InterPro" id="IPR014782">
    <property type="entry name" value="Peptidase_M1_dom"/>
</dbReference>
<dbReference type="SUPFAM" id="SSF55486">
    <property type="entry name" value="Metalloproteases ('zincins'), catalytic domain"/>
    <property type="match status" value="1"/>
</dbReference>
<dbReference type="FunFam" id="2.60.40.1730:FF:000005">
    <property type="entry name" value="Aminopeptidase N"/>
    <property type="match status" value="1"/>
</dbReference>
<dbReference type="InterPro" id="IPR045357">
    <property type="entry name" value="Aminopeptidase_N-like_N"/>
</dbReference>
<evidence type="ECO:0000259" key="17">
    <source>
        <dbReference type="Pfam" id="PF17900"/>
    </source>
</evidence>
<keyword evidence="7" id="KW-0645">Protease</keyword>
<dbReference type="Pfam" id="PF17432">
    <property type="entry name" value="DUF3458_C"/>
    <property type="match status" value="1"/>
</dbReference>
<dbReference type="EMBL" id="FRCX01000018">
    <property type="protein sequence ID" value="SHN43726.1"/>
    <property type="molecule type" value="Genomic_DNA"/>
</dbReference>
<dbReference type="GO" id="GO:0008270">
    <property type="term" value="F:zinc ion binding"/>
    <property type="evidence" value="ECO:0007669"/>
    <property type="project" value="InterPro"/>
</dbReference>
<dbReference type="EC" id="3.4.11.2" evidence="4 13"/>
<dbReference type="PANTHER" id="PTHR46322">
    <property type="entry name" value="PUROMYCIN-SENSITIVE AMINOPEPTIDASE"/>
    <property type="match status" value="1"/>
</dbReference>
<evidence type="ECO:0000256" key="1">
    <source>
        <dbReference type="ARBA" id="ARBA00000098"/>
    </source>
</evidence>
<evidence type="ECO:0000256" key="5">
    <source>
        <dbReference type="ARBA" id="ARBA00015611"/>
    </source>
</evidence>
<evidence type="ECO:0000256" key="12">
    <source>
        <dbReference type="ARBA" id="ARBA00059739"/>
    </source>
</evidence>
<evidence type="ECO:0000256" key="11">
    <source>
        <dbReference type="ARBA" id="ARBA00023049"/>
    </source>
</evidence>
<proteinExistence type="inferred from homology"/>
<comment type="similarity">
    <text evidence="3">Belongs to the peptidase M1 family.</text>
</comment>
<evidence type="ECO:0000256" key="6">
    <source>
        <dbReference type="ARBA" id="ARBA00022438"/>
    </source>
</evidence>
<keyword evidence="10" id="KW-0862">Zinc</keyword>
<dbReference type="AlphaFoldDB" id="A0A1M7RBY5"/>